<feature type="compositionally biased region" description="Basic and acidic residues" evidence="6">
    <location>
        <begin position="91"/>
        <end position="101"/>
    </location>
</feature>
<evidence type="ECO:0000256" key="5">
    <source>
        <dbReference type="ARBA" id="ARBA00023242"/>
    </source>
</evidence>
<evidence type="ECO:0000256" key="2">
    <source>
        <dbReference type="ARBA" id="ARBA00010313"/>
    </source>
</evidence>
<sequence length="333" mass="35766">MQATESGHKSTHTSSVNLAATKTGSRPASAKKDGATIPAPGTTSNRTSVAKTDRAPSAKAERAPSAKGERAPSASANKDNSTKDNNNNNNNKDKDASKTDGAKTQTPNKKKFITYKNLLMQETEVKLVRLENQQQQQQQYQPNIARVGNLVTPKKAKPSGSEHNFPLSPPRLLNAPPTPTSQARNINSNTSGNNSSTNSIFITSTGLSAPPSLSTPIPQAAFPFQFPVPAPGFAVDTSVAMLITTMHHSLVERNAVIKHLQARLDAAGFNPFEPQGKQLVSTVDALRSENNELFSHLSADSRLEHLVTMLAAARTENLMLRCRLQETEQLAAS</sequence>
<dbReference type="GO" id="GO:0000381">
    <property type="term" value="P:regulation of alternative mRNA splicing, via spliceosome"/>
    <property type="evidence" value="ECO:0007669"/>
    <property type="project" value="InterPro"/>
</dbReference>
<dbReference type="GO" id="GO:0005634">
    <property type="term" value="C:nucleus"/>
    <property type="evidence" value="ECO:0007669"/>
    <property type="project" value="UniProtKB-SubCell"/>
</dbReference>
<keyword evidence="3" id="KW-0507">mRNA processing</keyword>
<dbReference type="GO" id="GO:0016556">
    <property type="term" value="P:mRNA modification"/>
    <property type="evidence" value="ECO:0007669"/>
    <property type="project" value="InterPro"/>
</dbReference>
<dbReference type="Pfam" id="PF17098">
    <property type="entry name" value="Wtap"/>
    <property type="match status" value="1"/>
</dbReference>
<name>A0AAD5ST52_9FUNG</name>
<feature type="region of interest" description="Disordered" evidence="6">
    <location>
        <begin position="152"/>
        <end position="197"/>
    </location>
</feature>
<evidence type="ECO:0000256" key="1">
    <source>
        <dbReference type="ARBA" id="ARBA00004123"/>
    </source>
</evidence>
<feature type="compositionally biased region" description="Polar residues" evidence="6">
    <location>
        <begin position="41"/>
        <end position="50"/>
    </location>
</feature>
<feature type="compositionally biased region" description="Basic and acidic residues" evidence="6">
    <location>
        <begin position="51"/>
        <end position="70"/>
    </location>
</feature>
<gene>
    <name evidence="7" type="ORF">HK100_009345</name>
</gene>
<keyword evidence="4" id="KW-0508">mRNA splicing</keyword>
<evidence type="ECO:0000256" key="3">
    <source>
        <dbReference type="ARBA" id="ARBA00022664"/>
    </source>
</evidence>
<evidence type="ECO:0000256" key="6">
    <source>
        <dbReference type="SAM" id="MobiDB-lite"/>
    </source>
</evidence>
<evidence type="ECO:0000256" key="4">
    <source>
        <dbReference type="ARBA" id="ARBA00023187"/>
    </source>
</evidence>
<keyword evidence="5" id="KW-0539">Nucleus</keyword>
<feature type="region of interest" description="Disordered" evidence="6">
    <location>
        <begin position="1"/>
        <end position="109"/>
    </location>
</feature>
<dbReference type="Proteomes" id="UP001211907">
    <property type="component" value="Unassembled WGS sequence"/>
</dbReference>
<keyword evidence="8" id="KW-1185">Reference proteome</keyword>
<feature type="compositionally biased region" description="Low complexity" evidence="6">
    <location>
        <begin position="76"/>
        <end position="90"/>
    </location>
</feature>
<dbReference type="GO" id="GO:0008380">
    <property type="term" value="P:RNA splicing"/>
    <property type="evidence" value="ECO:0007669"/>
    <property type="project" value="UniProtKB-KW"/>
</dbReference>
<organism evidence="7 8">
    <name type="scientific">Physocladia obscura</name>
    <dbReference type="NCBI Taxonomy" id="109957"/>
    <lineage>
        <taxon>Eukaryota</taxon>
        <taxon>Fungi</taxon>
        <taxon>Fungi incertae sedis</taxon>
        <taxon>Chytridiomycota</taxon>
        <taxon>Chytridiomycota incertae sedis</taxon>
        <taxon>Chytridiomycetes</taxon>
        <taxon>Chytridiales</taxon>
        <taxon>Chytriomycetaceae</taxon>
        <taxon>Physocladia</taxon>
    </lineage>
</organism>
<feature type="non-terminal residue" evidence="7">
    <location>
        <position position="333"/>
    </location>
</feature>
<protein>
    <submittedName>
        <fullName evidence="7">Uncharacterized protein</fullName>
    </submittedName>
</protein>
<comment type="subcellular location">
    <subcellularLocation>
        <location evidence="1">Nucleus</location>
    </subcellularLocation>
</comment>
<feature type="compositionally biased region" description="Low complexity" evidence="6">
    <location>
        <begin position="185"/>
        <end position="197"/>
    </location>
</feature>
<comment type="caution">
    <text evidence="7">The sequence shown here is derived from an EMBL/GenBank/DDBJ whole genome shotgun (WGS) entry which is preliminary data.</text>
</comment>
<dbReference type="GO" id="GO:0006397">
    <property type="term" value="P:mRNA processing"/>
    <property type="evidence" value="ECO:0007669"/>
    <property type="project" value="UniProtKB-KW"/>
</dbReference>
<dbReference type="EMBL" id="JADGJH010004779">
    <property type="protein sequence ID" value="KAJ3084122.1"/>
    <property type="molecule type" value="Genomic_DNA"/>
</dbReference>
<dbReference type="AlphaFoldDB" id="A0AAD5ST52"/>
<comment type="similarity">
    <text evidence="2">Belongs to the fl(2)d family.</text>
</comment>
<accession>A0AAD5ST52</accession>
<reference evidence="7" key="1">
    <citation type="submission" date="2020-05" db="EMBL/GenBank/DDBJ databases">
        <title>Phylogenomic resolution of chytrid fungi.</title>
        <authorList>
            <person name="Stajich J.E."/>
            <person name="Amses K."/>
            <person name="Simmons R."/>
            <person name="Seto K."/>
            <person name="Myers J."/>
            <person name="Bonds A."/>
            <person name="Quandt C.A."/>
            <person name="Barry K."/>
            <person name="Liu P."/>
            <person name="Grigoriev I."/>
            <person name="Longcore J.E."/>
            <person name="James T.Y."/>
        </authorList>
    </citation>
    <scope>NUCLEOTIDE SEQUENCE</scope>
    <source>
        <strain evidence="7">JEL0513</strain>
    </source>
</reference>
<proteinExistence type="inferred from homology"/>
<evidence type="ECO:0000313" key="8">
    <source>
        <dbReference type="Proteomes" id="UP001211907"/>
    </source>
</evidence>
<feature type="compositionally biased region" description="Polar residues" evidence="6">
    <location>
        <begin position="12"/>
        <end position="26"/>
    </location>
</feature>
<evidence type="ECO:0000313" key="7">
    <source>
        <dbReference type="EMBL" id="KAJ3084122.1"/>
    </source>
</evidence>
<dbReference type="InterPro" id="IPR033757">
    <property type="entry name" value="WTAP"/>
</dbReference>